<keyword evidence="3 9" id="KW-0378">Hydrolase</keyword>
<dbReference type="FunFam" id="3.30.1640.30:FF:000001">
    <property type="entry name" value="Serine protease 7"/>
    <property type="match status" value="1"/>
</dbReference>
<organism evidence="13">
    <name type="scientific">Photinus pyralis</name>
    <name type="common">Common eastern firefly</name>
    <name type="synonym">Lampyris pyralis</name>
    <dbReference type="NCBI Taxonomy" id="7054"/>
    <lineage>
        <taxon>Eukaryota</taxon>
        <taxon>Metazoa</taxon>
        <taxon>Ecdysozoa</taxon>
        <taxon>Arthropoda</taxon>
        <taxon>Hexapoda</taxon>
        <taxon>Insecta</taxon>
        <taxon>Pterygota</taxon>
        <taxon>Neoptera</taxon>
        <taxon>Endopterygota</taxon>
        <taxon>Coleoptera</taxon>
        <taxon>Polyphaga</taxon>
        <taxon>Elateriformia</taxon>
        <taxon>Elateroidea</taxon>
        <taxon>Lampyridae</taxon>
        <taxon>Lampyrinae</taxon>
        <taxon>Photinus</taxon>
    </lineage>
</organism>
<evidence type="ECO:0000259" key="11">
    <source>
        <dbReference type="PROSITE" id="PS50240"/>
    </source>
</evidence>
<evidence type="ECO:0000256" key="1">
    <source>
        <dbReference type="ARBA" id="ARBA00022670"/>
    </source>
</evidence>
<dbReference type="RefSeq" id="XP_031337399.1">
    <property type="nucleotide sequence ID" value="XM_031481539.1"/>
</dbReference>
<dbReference type="InterPro" id="IPR001254">
    <property type="entry name" value="Trypsin_dom"/>
</dbReference>
<evidence type="ECO:0000256" key="6">
    <source>
        <dbReference type="ARBA" id="ARBA00023157"/>
    </source>
</evidence>
<name>A0A1Y1K3W7_PHOPY</name>
<dbReference type="InterPro" id="IPR033116">
    <property type="entry name" value="TRYPSIN_SER"/>
</dbReference>
<keyword evidence="6" id="KW-1015">Disulfide bond</keyword>
<dbReference type="InterPro" id="IPR018114">
    <property type="entry name" value="TRYPSIN_HIS"/>
</dbReference>
<keyword evidence="2 10" id="KW-0732">Signal</keyword>
<comment type="subcellular location">
    <subcellularLocation>
        <location evidence="10">Secreted</location>
    </subcellularLocation>
</comment>
<dbReference type="PANTHER" id="PTHR24256">
    <property type="entry name" value="TRYPTASE-RELATED"/>
    <property type="match status" value="1"/>
</dbReference>
<dbReference type="CDD" id="cd00190">
    <property type="entry name" value="Tryp_SPc"/>
    <property type="match status" value="1"/>
</dbReference>
<feature type="domain" description="Peptidase S1" evidence="11">
    <location>
        <begin position="123"/>
        <end position="385"/>
    </location>
</feature>
<dbReference type="SMART" id="SM00020">
    <property type="entry name" value="Tryp_SPc"/>
    <property type="match status" value="1"/>
</dbReference>
<evidence type="ECO:0000256" key="4">
    <source>
        <dbReference type="ARBA" id="ARBA00022825"/>
    </source>
</evidence>
<dbReference type="SMART" id="SM00680">
    <property type="entry name" value="CLIP"/>
    <property type="match status" value="1"/>
</dbReference>
<feature type="signal peptide" evidence="10">
    <location>
        <begin position="1"/>
        <end position="19"/>
    </location>
</feature>
<keyword evidence="7" id="KW-0325">Glycoprotein</keyword>
<dbReference type="KEGG" id="ppyr:116166549"/>
<dbReference type="InterPro" id="IPR043504">
    <property type="entry name" value="Peptidase_S1_PA_chymotrypsin"/>
</dbReference>
<dbReference type="PROSITE" id="PS00134">
    <property type="entry name" value="TRYPSIN_HIS"/>
    <property type="match status" value="1"/>
</dbReference>
<dbReference type="FunFam" id="2.40.10.10:FF:000084">
    <property type="entry name" value="Serine protease easter"/>
    <property type="match status" value="1"/>
</dbReference>
<dbReference type="Pfam" id="PF12032">
    <property type="entry name" value="CLIP"/>
    <property type="match status" value="1"/>
</dbReference>
<dbReference type="Gene3D" id="3.30.1640.30">
    <property type="match status" value="1"/>
</dbReference>
<reference evidence="13" key="1">
    <citation type="journal article" date="2016" name="Sci. Rep.">
        <title>Molecular characterization of firefly nuptial gifts: a multi-omics approach sheds light on postcopulatory sexual selection.</title>
        <authorList>
            <person name="Al-Wathiqui N."/>
            <person name="Fallon T.R."/>
            <person name="South A."/>
            <person name="Weng J.K."/>
            <person name="Lewis S.M."/>
        </authorList>
    </citation>
    <scope>NUCLEOTIDE SEQUENCE</scope>
</reference>
<accession>A0A1Y1K3W7</accession>
<dbReference type="InterPro" id="IPR022700">
    <property type="entry name" value="CLIP"/>
</dbReference>
<evidence type="ECO:0000256" key="7">
    <source>
        <dbReference type="ARBA" id="ARBA00023180"/>
    </source>
</evidence>
<comment type="domain">
    <text evidence="10">The clip domain consists of 35-55 residues which are 'knitted' together usually by 3 conserved disulfide bonds forming a clip-like compact structure.</text>
</comment>
<evidence type="ECO:0000256" key="3">
    <source>
        <dbReference type="ARBA" id="ARBA00022801"/>
    </source>
</evidence>
<dbReference type="OrthoDB" id="9028152at2759"/>
<dbReference type="InterPro" id="IPR009003">
    <property type="entry name" value="Peptidase_S1_PA"/>
</dbReference>
<keyword evidence="5" id="KW-0865">Zymogen</keyword>
<evidence type="ECO:0000256" key="9">
    <source>
        <dbReference type="RuleBase" id="RU363034"/>
    </source>
</evidence>
<dbReference type="GO" id="GO:0006508">
    <property type="term" value="P:proteolysis"/>
    <property type="evidence" value="ECO:0007669"/>
    <property type="project" value="UniProtKB-KW"/>
</dbReference>
<keyword evidence="10" id="KW-0964">Secreted</keyword>
<keyword evidence="1 9" id="KW-0645">Protease</keyword>
<evidence type="ECO:0000256" key="5">
    <source>
        <dbReference type="ARBA" id="ARBA00023145"/>
    </source>
</evidence>
<keyword evidence="4 9" id="KW-0720">Serine protease</keyword>
<dbReference type="Pfam" id="PF00089">
    <property type="entry name" value="Trypsin"/>
    <property type="match status" value="1"/>
</dbReference>
<dbReference type="GeneID" id="116166549"/>
<dbReference type="FunFam" id="2.40.10.10:FF:000028">
    <property type="entry name" value="Serine protease easter"/>
    <property type="match status" value="1"/>
</dbReference>
<dbReference type="InterPro" id="IPR001314">
    <property type="entry name" value="Peptidase_S1A"/>
</dbReference>
<comment type="similarity">
    <text evidence="8 10">Belongs to the peptidase S1 family. CLIP subfamily.</text>
</comment>
<dbReference type="AlphaFoldDB" id="A0A1Y1K3W7"/>
<dbReference type="InterPro" id="IPR051487">
    <property type="entry name" value="Ser/Thr_Proteases_Immune/Dev"/>
</dbReference>
<dbReference type="Gene3D" id="2.40.10.10">
    <property type="entry name" value="Trypsin-like serine proteases"/>
    <property type="match status" value="2"/>
</dbReference>
<dbReference type="EMBL" id="GEZM01097973">
    <property type="protein sequence ID" value="JAV54026.1"/>
    <property type="molecule type" value="Transcribed_RNA"/>
</dbReference>
<dbReference type="PROSITE" id="PS50240">
    <property type="entry name" value="TRYPSIN_DOM"/>
    <property type="match status" value="1"/>
</dbReference>
<sequence length="386" mass="42151">MTNYTGLLLCVIVASVGHAQHLTAKQYDSCYTPAGDPGQCISIRNCLELVRVLQRRPLTNEGAAYLRSAHCGFEGLDAKVCCSLNDHDLTPTTVRDKETTTEVPLSSLLPDKYDCGQSSADKIVGGEVADLFDFPWMALIEYKRPDGYGFYCGGSLISQRYVLTAAHCLKGNDLPSGFEVVSVRLGEYDLETDVDCVNTPQYKTCSEPPIDVAVVEKIAHEYYNPFDPNQSNDIALLRLARDVPYTEFIKPICLPVYPNLLKQTFAGTNATVAGWGKTSETGTDSSVKMKVTLPVQSNRDCENVYGGTRVSLSKLQVCAGGVNGKDSCRGDSGGPLMSLYTAPGEINWYVMGVVSFGPAKCGLNGWPGIYTRVTEYIPWILKNMRP</sequence>
<dbReference type="EC" id="3.4.21.-" evidence="9"/>
<proteinExistence type="inferred from homology"/>
<dbReference type="InterPro" id="IPR038565">
    <property type="entry name" value="CLIP_sf"/>
</dbReference>
<dbReference type="GO" id="GO:0004252">
    <property type="term" value="F:serine-type endopeptidase activity"/>
    <property type="evidence" value="ECO:0007669"/>
    <property type="project" value="UniProtKB-UniRule"/>
</dbReference>
<protein>
    <recommendedName>
        <fullName evidence="10">CLIP domain-containing serine protease</fullName>
        <ecNumber evidence="9">3.4.21.-</ecNumber>
    </recommendedName>
</protein>
<feature type="chain" id="PRO_5023972116" description="CLIP domain-containing serine protease" evidence="10">
    <location>
        <begin position="20"/>
        <end position="386"/>
    </location>
</feature>
<dbReference type="GO" id="GO:0005576">
    <property type="term" value="C:extracellular region"/>
    <property type="evidence" value="ECO:0007669"/>
    <property type="project" value="UniProtKB-SubCell"/>
</dbReference>
<evidence type="ECO:0000259" key="12">
    <source>
        <dbReference type="PROSITE" id="PS51888"/>
    </source>
</evidence>
<evidence type="ECO:0000256" key="8">
    <source>
        <dbReference type="ARBA" id="ARBA00024195"/>
    </source>
</evidence>
<dbReference type="PRINTS" id="PR00722">
    <property type="entry name" value="CHYMOTRYPSIN"/>
</dbReference>
<dbReference type="PROSITE" id="PS00135">
    <property type="entry name" value="TRYPSIN_SER"/>
    <property type="match status" value="1"/>
</dbReference>
<dbReference type="PROSITE" id="PS51888">
    <property type="entry name" value="CLIP"/>
    <property type="match status" value="1"/>
</dbReference>
<dbReference type="GO" id="GO:0035008">
    <property type="term" value="P:positive regulation of melanization defense response"/>
    <property type="evidence" value="ECO:0007669"/>
    <property type="project" value="UniProtKB-ARBA"/>
</dbReference>
<feature type="domain" description="Clip" evidence="12">
    <location>
        <begin position="29"/>
        <end position="82"/>
    </location>
</feature>
<evidence type="ECO:0000256" key="2">
    <source>
        <dbReference type="ARBA" id="ARBA00022729"/>
    </source>
</evidence>
<evidence type="ECO:0000313" key="13">
    <source>
        <dbReference type="EMBL" id="JAV54026.1"/>
    </source>
</evidence>
<dbReference type="SUPFAM" id="SSF50494">
    <property type="entry name" value="Trypsin-like serine proteases"/>
    <property type="match status" value="1"/>
</dbReference>
<evidence type="ECO:0000256" key="10">
    <source>
        <dbReference type="RuleBase" id="RU366078"/>
    </source>
</evidence>